<dbReference type="CDD" id="cd06257">
    <property type="entry name" value="DnaJ"/>
    <property type="match status" value="1"/>
</dbReference>
<reference evidence="2 3" key="1">
    <citation type="submission" date="2020-05" db="EMBL/GenBank/DDBJ databases">
        <title>Vigna angularis (adzuki bean) Var. LongXiaoDou No. 4 denovo assembly.</title>
        <authorList>
            <person name="Xiang H."/>
        </authorList>
    </citation>
    <scope>NUCLEOTIDE SEQUENCE [LARGE SCALE GENOMIC DNA]</scope>
    <source>
        <tissue evidence="2">Leaf</tissue>
    </source>
</reference>
<dbReference type="InterPro" id="IPR036869">
    <property type="entry name" value="J_dom_sf"/>
</dbReference>
<evidence type="ECO:0000259" key="1">
    <source>
        <dbReference type="PROSITE" id="PS50076"/>
    </source>
</evidence>
<feature type="domain" description="J" evidence="1">
    <location>
        <begin position="66"/>
        <end position="133"/>
    </location>
</feature>
<dbReference type="PANTHER" id="PTHR44240">
    <property type="entry name" value="DNAJ DOMAIN (PROKARYOTIC HEAT SHOCK PROTEIN)-RELATED"/>
    <property type="match status" value="1"/>
</dbReference>
<dbReference type="PANTHER" id="PTHR44240:SF34">
    <property type="entry name" value="CHAPERONE PROTEIN DNAJ 11"/>
    <property type="match status" value="1"/>
</dbReference>
<evidence type="ECO:0000313" key="3">
    <source>
        <dbReference type="Proteomes" id="UP000743370"/>
    </source>
</evidence>
<sequence>MISSVAFQPSIPAVNFSGKAATSPSCKARSRPIVAFATATATATEEARSSWTEKPRPSYLNSSCSSHYDILGIPAGASVQEIKAAYRRLARVCHPDVAAIDRKNSSADEFMKIHAAYSTLSDPDKRANYDRSLFRRQRPLSTAAVFSGYTRRNWETDQCCSRFLEEEGYRAVSAIPQSVD</sequence>
<dbReference type="InterPro" id="IPR001623">
    <property type="entry name" value="DnaJ_domain"/>
</dbReference>
<accession>A0A8T0JJT7</accession>
<name>A0A8T0JJT7_PHAAN</name>
<comment type="caution">
    <text evidence="2">The sequence shown here is derived from an EMBL/GenBank/DDBJ whole genome shotgun (WGS) entry which is preliminary data.</text>
</comment>
<dbReference type="SUPFAM" id="SSF46565">
    <property type="entry name" value="Chaperone J-domain"/>
    <property type="match status" value="1"/>
</dbReference>
<protein>
    <submittedName>
        <fullName evidence="2">Chaperone protein</fullName>
    </submittedName>
</protein>
<organism evidence="2 3">
    <name type="scientific">Phaseolus angularis</name>
    <name type="common">Azuki bean</name>
    <name type="synonym">Vigna angularis</name>
    <dbReference type="NCBI Taxonomy" id="3914"/>
    <lineage>
        <taxon>Eukaryota</taxon>
        <taxon>Viridiplantae</taxon>
        <taxon>Streptophyta</taxon>
        <taxon>Embryophyta</taxon>
        <taxon>Tracheophyta</taxon>
        <taxon>Spermatophyta</taxon>
        <taxon>Magnoliopsida</taxon>
        <taxon>eudicotyledons</taxon>
        <taxon>Gunneridae</taxon>
        <taxon>Pentapetalae</taxon>
        <taxon>rosids</taxon>
        <taxon>fabids</taxon>
        <taxon>Fabales</taxon>
        <taxon>Fabaceae</taxon>
        <taxon>Papilionoideae</taxon>
        <taxon>50 kb inversion clade</taxon>
        <taxon>NPAAA clade</taxon>
        <taxon>indigoferoid/millettioid clade</taxon>
        <taxon>Phaseoleae</taxon>
        <taxon>Vigna</taxon>
    </lineage>
</organism>
<dbReference type="AlphaFoldDB" id="A0A8T0JJT7"/>
<dbReference type="InterPro" id="IPR018253">
    <property type="entry name" value="DnaJ_domain_CS"/>
</dbReference>
<gene>
    <name evidence="2" type="ORF">HKW66_Vig0156580</name>
</gene>
<dbReference type="Gene3D" id="1.10.287.110">
    <property type="entry name" value="DnaJ domain"/>
    <property type="match status" value="1"/>
</dbReference>
<dbReference type="SMART" id="SM00271">
    <property type="entry name" value="DnaJ"/>
    <property type="match status" value="1"/>
</dbReference>
<dbReference type="PRINTS" id="PR00625">
    <property type="entry name" value="JDOMAIN"/>
</dbReference>
<dbReference type="Pfam" id="PF00226">
    <property type="entry name" value="DnaJ"/>
    <property type="match status" value="1"/>
</dbReference>
<dbReference type="EMBL" id="JABFOF010000010">
    <property type="protein sequence ID" value="KAG2376188.1"/>
    <property type="molecule type" value="Genomic_DNA"/>
</dbReference>
<dbReference type="PROSITE" id="PS00636">
    <property type="entry name" value="DNAJ_1"/>
    <property type="match status" value="1"/>
</dbReference>
<dbReference type="InterPro" id="IPR052276">
    <property type="entry name" value="Diphthamide-biosynth_chaperone"/>
</dbReference>
<evidence type="ECO:0000313" key="2">
    <source>
        <dbReference type="EMBL" id="KAG2376188.1"/>
    </source>
</evidence>
<proteinExistence type="predicted"/>
<dbReference type="Proteomes" id="UP000743370">
    <property type="component" value="Unassembled WGS sequence"/>
</dbReference>
<dbReference type="PROSITE" id="PS50076">
    <property type="entry name" value="DNAJ_2"/>
    <property type="match status" value="1"/>
</dbReference>